<feature type="domain" description="U-box" evidence="12">
    <location>
        <begin position="92"/>
        <end position="159"/>
    </location>
</feature>
<dbReference type="AlphaFoldDB" id="A0AAV8AB51"/>
<dbReference type="Pfam" id="PF11789">
    <property type="entry name" value="zf-Nse"/>
    <property type="match status" value="1"/>
</dbReference>
<comment type="subcellular location">
    <subcellularLocation>
        <location evidence="1">Nucleus</location>
    </subcellularLocation>
</comment>
<feature type="domain" description="Zinc finger PHD-type" evidence="11">
    <location>
        <begin position="195"/>
        <end position="240"/>
    </location>
</feature>
<evidence type="ECO:0000313" key="14">
    <source>
        <dbReference type="Proteomes" id="UP001146793"/>
    </source>
</evidence>
<name>A0AAV8AB51_9EUKA</name>
<evidence type="ECO:0008006" key="15">
    <source>
        <dbReference type="Google" id="ProtNLM"/>
    </source>
</evidence>
<evidence type="ECO:0000256" key="10">
    <source>
        <dbReference type="SAM" id="MobiDB-lite"/>
    </source>
</evidence>
<evidence type="ECO:0000256" key="8">
    <source>
        <dbReference type="ARBA" id="ARBA00022833"/>
    </source>
</evidence>
<evidence type="ECO:0000256" key="7">
    <source>
        <dbReference type="ARBA" id="ARBA00022786"/>
    </source>
</evidence>
<organism evidence="13 14">
    <name type="scientific">Anaeramoeba flamelloides</name>
    <dbReference type="NCBI Taxonomy" id="1746091"/>
    <lineage>
        <taxon>Eukaryota</taxon>
        <taxon>Metamonada</taxon>
        <taxon>Anaeramoebidae</taxon>
        <taxon>Anaeramoeba</taxon>
    </lineage>
</organism>
<dbReference type="GO" id="GO:0004842">
    <property type="term" value="F:ubiquitin-protein transferase activity"/>
    <property type="evidence" value="ECO:0007669"/>
    <property type="project" value="InterPro"/>
</dbReference>
<evidence type="ECO:0000313" key="13">
    <source>
        <dbReference type="EMBL" id="KAJ3450875.1"/>
    </source>
</evidence>
<dbReference type="InterPro" id="IPR013083">
    <property type="entry name" value="Znf_RING/FYVE/PHD"/>
</dbReference>
<dbReference type="GO" id="GO:0000724">
    <property type="term" value="P:double-strand break repair via homologous recombination"/>
    <property type="evidence" value="ECO:0007669"/>
    <property type="project" value="InterPro"/>
</dbReference>
<dbReference type="GO" id="GO:0016567">
    <property type="term" value="P:protein ubiquitination"/>
    <property type="evidence" value="ECO:0007669"/>
    <property type="project" value="InterPro"/>
</dbReference>
<dbReference type="InterPro" id="IPR003613">
    <property type="entry name" value="Ubox_domain"/>
</dbReference>
<dbReference type="SMART" id="SM00249">
    <property type="entry name" value="PHD"/>
    <property type="match status" value="1"/>
</dbReference>
<evidence type="ECO:0000256" key="4">
    <source>
        <dbReference type="ARBA" id="ARBA00022679"/>
    </source>
</evidence>
<sequence>MESYWSLNTLLAEEQQFGTIFQQDSKYLGFLITDQKKNASDSEEEEEEEEDSEEEEDEEEEQDENEIAQEKEKEKQMIITNKLNQAIITNPEIVCPLTNKIFEEPLTANSCFHTFEKQAILEYLNGGEKKICPVKRCHSQIITKDLERDTEMEKQIQLFLQKVDEEAEAEVDDDDGDESSYDESSEEESSSDEEWCCGISKPDEDYIQCENSDCPNQWYHLGCVGLSKAPSGKWFCDLCRGDLFRTRDGSYLEREDMFVASGTQSPVELWVVDFLQREKVLFVQLPEMFTNKYFIEIQEKEKMKMPVELDHQLRINGKTKETNGNLQTEGKLLTNQRHQNNEYLGYRKRKQSIQPVDKGNEKKNENENRNEKEIEIEIEIEKENEQDNENEKKNEKEKDNKSESENEKKKEKEKENKKIEHYYYLGIKLANLYNDPEMNSRFTKIFVKRITNFVKFNWPKIHFSGNSQNKIDSFENGNDYFVFENALTKITQNNEKKICNWIQKQNLQIQKKELVNSHTFSKRRRKN</sequence>
<evidence type="ECO:0000256" key="1">
    <source>
        <dbReference type="ARBA" id="ARBA00004123"/>
    </source>
</evidence>
<dbReference type="CDD" id="cd16651">
    <property type="entry name" value="SPL-RING_NSE2"/>
    <property type="match status" value="1"/>
</dbReference>
<evidence type="ECO:0000256" key="9">
    <source>
        <dbReference type="ARBA" id="ARBA00023242"/>
    </source>
</evidence>
<reference evidence="13" key="1">
    <citation type="submission" date="2022-08" db="EMBL/GenBank/DDBJ databases">
        <title>Novel sulphate-reducing endosymbionts in the free-living metamonad Anaeramoeba.</title>
        <authorList>
            <person name="Jerlstrom-Hultqvist J."/>
            <person name="Cepicka I."/>
            <person name="Gallot-Lavallee L."/>
            <person name="Salas-Leiva D."/>
            <person name="Curtis B.A."/>
            <person name="Zahonova K."/>
            <person name="Pipaliya S."/>
            <person name="Dacks J."/>
            <person name="Roger A.J."/>
        </authorList>
    </citation>
    <scope>NUCLEOTIDE SEQUENCE</scope>
    <source>
        <strain evidence="13">Busselton2</strain>
    </source>
</reference>
<dbReference type="InterPro" id="IPR004181">
    <property type="entry name" value="Znf_MIZ"/>
</dbReference>
<keyword evidence="5" id="KW-0479">Metal-binding</keyword>
<feature type="compositionally biased region" description="Basic and acidic residues" evidence="10">
    <location>
        <begin position="358"/>
        <end position="415"/>
    </location>
</feature>
<evidence type="ECO:0000256" key="2">
    <source>
        <dbReference type="ARBA" id="ARBA00004718"/>
    </source>
</evidence>
<dbReference type="GO" id="GO:0030915">
    <property type="term" value="C:Smc5-Smc6 complex"/>
    <property type="evidence" value="ECO:0007669"/>
    <property type="project" value="InterPro"/>
</dbReference>
<comment type="pathway">
    <text evidence="2">Protein modification; protein sumoylation.</text>
</comment>
<keyword evidence="9" id="KW-0539">Nucleus</keyword>
<keyword evidence="4" id="KW-0808">Transferase</keyword>
<dbReference type="GO" id="GO:0016925">
    <property type="term" value="P:protein sumoylation"/>
    <property type="evidence" value="ECO:0007669"/>
    <property type="project" value="TreeGrafter"/>
</dbReference>
<keyword evidence="8" id="KW-0862">Zinc</keyword>
<evidence type="ECO:0000256" key="3">
    <source>
        <dbReference type="ARBA" id="ARBA00008212"/>
    </source>
</evidence>
<dbReference type="SUPFAM" id="SSF57903">
    <property type="entry name" value="FYVE/PHD zinc finger"/>
    <property type="match status" value="1"/>
</dbReference>
<dbReference type="Gene3D" id="3.30.40.10">
    <property type="entry name" value="Zinc/RING finger domain, C3HC4 (zinc finger)"/>
    <property type="match status" value="2"/>
</dbReference>
<evidence type="ECO:0000259" key="12">
    <source>
        <dbReference type="SMART" id="SM00504"/>
    </source>
</evidence>
<dbReference type="SUPFAM" id="SSF57850">
    <property type="entry name" value="RING/U-box"/>
    <property type="match status" value="1"/>
</dbReference>
<dbReference type="GO" id="GO:0005634">
    <property type="term" value="C:nucleus"/>
    <property type="evidence" value="ECO:0007669"/>
    <property type="project" value="UniProtKB-SubCell"/>
</dbReference>
<dbReference type="EMBL" id="JANTQA010000012">
    <property type="protein sequence ID" value="KAJ3450875.1"/>
    <property type="molecule type" value="Genomic_DNA"/>
</dbReference>
<dbReference type="InterPro" id="IPR026846">
    <property type="entry name" value="Nse2(Mms21)"/>
</dbReference>
<dbReference type="PANTHER" id="PTHR21330">
    <property type="entry name" value="E3 SUMO-PROTEIN LIGASE NSE2"/>
    <property type="match status" value="1"/>
</dbReference>
<feature type="compositionally biased region" description="Polar residues" evidence="10">
    <location>
        <begin position="322"/>
        <end position="342"/>
    </location>
</feature>
<accession>A0AAV8AB51</accession>
<dbReference type="InterPro" id="IPR011011">
    <property type="entry name" value="Znf_FYVE_PHD"/>
</dbReference>
<feature type="region of interest" description="Disordered" evidence="10">
    <location>
        <begin position="165"/>
        <end position="195"/>
    </location>
</feature>
<keyword evidence="6" id="KW-0863">Zinc-finger</keyword>
<comment type="caution">
    <text evidence="13">The sequence shown here is derived from an EMBL/GenBank/DDBJ whole genome shotgun (WGS) entry which is preliminary data.</text>
</comment>
<keyword evidence="7" id="KW-0833">Ubl conjugation pathway</keyword>
<dbReference type="Proteomes" id="UP001146793">
    <property type="component" value="Unassembled WGS sequence"/>
</dbReference>
<feature type="region of interest" description="Disordered" evidence="10">
    <location>
        <begin position="315"/>
        <end position="415"/>
    </location>
</feature>
<feature type="compositionally biased region" description="Acidic residues" evidence="10">
    <location>
        <begin position="41"/>
        <end position="67"/>
    </location>
</feature>
<evidence type="ECO:0000259" key="11">
    <source>
        <dbReference type="SMART" id="SM00249"/>
    </source>
</evidence>
<dbReference type="PANTHER" id="PTHR21330:SF1">
    <property type="entry name" value="E3 SUMO-PROTEIN LIGASE NSE2"/>
    <property type="match status" value="1"/>
</dbReference>
<comment type="similarity">
    <text evidence="3">Belongs to the NSE2 family.</text>
</comment>
<evidence type="ECO:0000256" key="5">
    <source>
        <dbReference type="ARBA" id="ARBA00022723"/>
    </source>
</evidence>
<proteinExistence type="inferred from homology"/>
<evidence type="ECO:0000256" key="6">
    <source>
        <dbReference type="ARBA" id="ARBA00022771"/>
    </source>
</evidence>
<protein>
    <recommendedName>
        <fullName evidence="15">Zinc finger, FYVE/PHD-type</fullName>
    </recommendedName>
</protein>
<dbReference type="SMART" id="SM00504">
    <property type="entry name" value="Ubox"/>
    <property type="match status" value="1"/>
</dbReference>
<dbReference type="InterPro" id="IPR001965">
    <property type="entry name" value="Znf_PHD"/>
</dbReference>
<gene>
    <name evidence="13" type="ORF">M0812_07067</name>
</gene>
<dbReference type="GO" id="GO:0008270">
    <property type="term" value="F:zinc ion binding"/>
    <property type="evidence" value="ECO:0007669"/>
    <property type="project" value="UniProtKB-KW"/>
</dbReference>
<dbReference type="GO" id="GO:0061665">
    <property type="term" value="F:SUMO ligase activity"/>
    <property type="evidence" value="ECO:0007669"/>
    <property type="project" value="TreeGrafter"/>
</dbReference>
<feature type="region of interest" description="Disordered" evidence="10">
    <location>
        <begin position="36"/>
        <end position="74"/>
    </location>
</feature>